<reference evidence="9" key="1">
    <citation type="submission" date="2015-10" db="EMBL/GenBank/DDBJ databases">
        <title>Draft genome sequence of Salegentibacter mishustinae KCTC 12263.</title>
        <authorList>
            <person name="Lin W."/>
            <person name="Zheng Q."/>
        </authorList>
    </citation>
    <scope>NUCLEOTIDE SEQUENCE [LARGE SCALE GENOMIC DNA]</scope>
    <source>
        <strain evidence="9">KCTC 12263</strain>
    </source>
</reference>
<dbReference type="AlphaFoldDB" id="A0A0Q9Z712"/>
<evidence type="ECO:0000313" key="10">
    <source>
        <dbReference type="Proteomes" id="UP000051643"/>
    </source>
</evidence>
<dbReference type="STRING" id="270918.APR42_07980"/>
<evidence type="ECO:0000256" key="2">
    <source>
        <dbReference type="ARBA" id="ARBA00022448"/>
    </source>
</evidence>
<protein>
    <recommendedName>
        <fullName evidence="8">TonB-dependent receptor plug domain-containing protein</fullName>
    </recommendedName>
</protein>
<evidence type="ECO:0000256" key="5">
    <source>
        <dbReference type="ARBA" id="ARBA00023136"/>
    </source>
</evidence>
<dbReference type="InterPro" id="IPR012910">
    <property type="entry name" value="Plug_dom"/>
</dbReference>
<keyword evidence="5 7" id="KW-0472">Membrane</keyword>
<comment type="similarity">
    <text evidence="7">Belongs to the TonB-dependent receptor family.</text>
</comment>
<gene>
    <name evidence="9" type="ORF">APR42_07980</name>
</gene>
<evidence type="ECO:0000259" key="8">
    <source>
        <dbReference type="Pfam" id="PF07715"/>
    </source>
</evidence>
<feature type="domain" description="TonB-dependent receptor plug" evidence="8">
    <location>
        <begin position="125"/>
        <end position="259"/>
    </location>
</feature>
<dbReference type="Gene3D" id="2.40.170.20">
    <property type="entry name" value="TonB-dependent receptor, beta-barrel domain"/>
    <property type="match status" value="1"/>
</dbReference>
<dbReference type="InterPro" id="IPR039426">
    <property type="entry name" value="TonB-dep_rcpt-like"/>
</dbReference>
<dbReference type="Pfam" id="PF13715">
    <property type="entry name" value="CarbopepD_reg_2"/>
    <property type="match status" value="1"/>
</dbReference>
<comment type="subcellular location">
    <subcellularLocation>
        <location evidence="1 7">Cell outer membrane</location>
        <topology evidence="1 7">Multi-pass membrane protein</topology>
    </subcellularLocation>
</comment>
<dbReference type="RefSeq" id="WP_057482362.1">
    <property type="nucleotide sequence ID" value="NZ_BMWR01000004.1"/>
</dbReference>
<dbReference type="Proteomes" id="UP000051643">
    <property type="component" value="Unassembled WGS sequence"/>
</dbReference>
<proteinExistence type="inferred from homology"/>
<keyword evidence="10" id="KW-1185">Reference proteome</keyword>
<keyword evidence="6 7" id="KW-0998">Cell outer membrane</keyword>
<evidence type="ECO:0000313" key="9">
    <source>
        <dbReference type="EMBL" id="KRG27689.1"/>
    </source>
</evidence>
<dbReference type="SUPFAM" id="SSF49464">
    <property type="entry name" value="Carboxypeptidase regulatory domain-like"/>
    <property type="match status" value="1"/>
</dbReference>
<dbReference type="NCBIfam" id="TIGR04056">
    <property type="entry name" value="OMP_RagA_SusC"/>
    <property type="match status" value="1"/>
</dbReference>
<dbReference type="PROSITE" id="PS52016">
    <property type="entry name" value="TONB_DEPENDENT_REC_3"/>
    <property type="match status" value="1"/>
</dbReference>
<dbReference type="OrthoDB" id="9768177at2"/>
<name>A0A0Q9Z712_9FLAO</name>
<evidence type="ECO:0000256" key="7">
    <source>
        <dbReference type="PROSITE-ProRule" id="PRU01360"/>
    </source>
</evidence>
<dbReference type="GO" id="GO:0009279">
    <property type="term" value="C:cell outer membrane"/>
    <property type="evidence" value="ECO:0007669"/>
    <property type="project" value="UniProtKB-SubCell"/>
</dbReference>
<evidence type="ECO:0000256" key="6">
    <source>
        <dbReference type="ARBA" id="ARBA00023237"/>
    </source>
</evidence>
<dbReference type="InterPro" id="IPR023996">
    <property type="entry name" value="TonB-dep_OMP_SusC/RagA"/>
</dbReference>
<sequence length="1056" mass="115740">MYKILLKRWSGFIKYPPLFLIFFLGVSFQQIQAQETVSGTVTDENGMPLLGVNVLVKNTSNGTTTDFDGNFEINTGESATLVFSFIGFISKEVEVAGGEQLSVTLSEDSESLDEVLVIGYGSQLKEEISGSVSRIDAEAIKNIPQVGVDQLMQGKAAGVMVTRNSGQPGSAVSVKIRGVNTITGSSEPLYIIDGVPVSGDSRNIATSGRSTADGGIGAGTGATDVSPLASINPNDIESINILKDASATAIYGSRGSNGVVIITTKKGKKGQGRLTYNTYVGVQEPTNKIDVMNLQEYATLQNTIGAIYGLDEQIEFLNPDLLGPGTDWQAEIFDNAFQMNHELSFSGGSENINYFLSASHTDQEGTVIGSSFDRTTVRANVNATVNDWIKTGITLTGSRTNDQITLNNASNGIISLSLLNNPATAVYNPDGSFAGPVTEQEIAYGIRNPIAEALNIDNTLTRNRFFGNLFAEFTFHENLTFRTEFGGDFGNNISDRFQPTFTYGALNRGENQLNVRRENNDFWIIKNLLTYNNTFGDNHDITALFGQEVQESKWEGVIAQDGNFVGNEMPVLGTGNANDFTDQYRGSSALESYFTRFIYSFNNKYNVTASLRADGSSKFAEGNRWGYFPSISASWRLSNEDFMQDFDAIQNIRLYGGYGEVGNQAIPNFAYGVRLNTINTGLGTGFEFANFENPGLTWESSTQTNLGLDFSLFDQRLNTTVEVYNKVSRDFLYQLAVTDFITGGNSPGAITAPWVNLGEMVNRGLDLTIAYSTAPEAALQWNSTLTFSHYKNEVNELLGDLTINGDISLNDSNQNITLTRVGDPVGMFYGYQVEGLFRTTEDFEGAAVQFGRPFEDALFGTTWLGDIKYKDINNDGVIDNDDRTVIGNPHPDFTFGFQNSLSYNNFDLSVFLQGSYGNDIFNAVDRTLTAANLYYVNQSPSVLDYWSIDNPDASAPRLARNDTPNINISDRYIEDGSYLRVQNITLGYNLSSNFAEKIGLNNLKIYGSVQNLYTFTNYSGYDPEVGAYNQNALLQGLDNGRYPSPRTYTLGLNVEL</sequence>
<accession>A0A0Q9Z712</accession>
<dbReference type="SUPFAM" id="SSF56935">
    <property type="entry name" value="Porins"/>
    <property type="match status" value="1"/>
</dbReference>
<evidence type="ECO:0000256" key="1">
    <source>
        <dbReference type="ARBA" id="ARBA00004571"/>
    </source>
</evidence>
<dbReference type="FunFam" id="2.60.40.1120:FF:000003">
    <property type="entry name" value="Outer membrane protein Omp121"/>
    <property type="match status" value="1"/>
</dbReference>
<keyword evidence="4 7" id="KW-0812">Transmembrane</keyword>
<keyword evidence="2 7" id="KW-0813">Transport</keyword>
<evidence type="ECO:0000256" key="4">
    <source>
        <dbReference type="ARBA" id="ARBA00022692"/>
    </source>
</evidence>
<dbReference type="Gene3D" id="2.170.130.10">
    <property type="entry name" value="TonB-dependent receptor, plug domain"/>
    <property type="match status" value="1"/>
</dbReference>
<dbReference type="EMBL" id="LKTP01000034">
    <property type="protein sequence ID" value="KRG27689.1"/>
    <property type="molecule type" value="Genomic_DNA"/>
</dbReference>
<keyword evidence="3 7" id="KW-1134">Transmembrane beta strand</keyword>
<dbReference type="InterPro" id="IPR023997">
    <property type="entry name" value="TonB-dep_OMP_SusC/RagA_CS"/>
</dbReference>
<dbReference type="InterPro" id="IPR037066">
    <property type="entry name" value="Plug_dom_sf"/>
</dbReference>
<organism evidence="9 10">
    <name type="scientific">Salegentibacter mishustinae</name>
    <dbReference type="NCBI Taxonomy" id="270918"/>
    <lineage>
        <taxon>Bacteria</taxon>
        <taxon>Pseudomonadati</taxon>
        <taxon>Bacteroidota</taxon>
        <taxon>Flavobacteriia</taxon>
        <taxon>Flavobacteriales</taxon>
        <taxon>Flavobacteriaceae</taxon>
        <taxon>Salegentibacter</taxon>
    </lineage>
</organism>
<dbReference type="InterPro" id="IPR008969">
    <property type="entry name" value="CarboxyPept-like_regulatory"/>
</dbReference>
<dbReference type="InterPro" id="IPR036942">
    <property type="entry name" value="Beta-barrel_TonB_sf"/>
</dbReference>
<dbReference type="NCBIfam" id="TIGR04057">
    <property type="entry name" value="SusC_RagA_signa"/>
    <property type="match status" value="1"/>
</dbReference>
<dbReference type="Pfam" id="PF07715">
    <property type="entry name" value="Plug"/>
    <property type="match status" value="1"/>
</dbReference>
<evidence type="ECO:0000256" key="3">
    <source>
        <dbReference type="ARBA" id="ARBA00022452"/>
    </source>
</evidence>
<comment type="caution">
    <text evidence="9">The sequence shown here is derived from an EMBL/GenBank/DDBJ whole genome shotgun (WGS) entry which is preliminary data.</text>
</comment>
<dbReference type="Gene3D" id="2.60.40.1120">
    <property type="entry name" value="Carboxypeptidase-like, regulatory domain"/>
    <property type="match status" value="1"/>
</dbReference>